<accession>A0A2G9UNB8</accession>
<reference evidence="3 4" key="1">
    <citation type="submission" date="2015-09" db="EMBL/GenBank/DDBJ databases">
        <title>Draft genome of the parasitic nematode Teladorsagia circumcincta isolate WARC Sus (inbred).</title>
        <authorList>
            <person name="Mitreva M."/>
        </authorList>
    </citation>
    <scope>NUCLEOTIDE SEQUENCE [LARGE SCALE GENOMIC DNA]</scope>
    <source>
        <strain evidence="3 4">S</strain>
    </source>
</reference>
<protein>
    <recommendedName>
        <fullName evidence="5">Reverse transcriptase domain-containing protein</fullName>
    </recommendedName>
</protein>
<dbReference type="SUPFAM" id="SSF56672">
    <property type="entry name" value="DNA/RNA polymerases"/>
    <property type="match status" value="1"/>
</dbReference>
<evidence type="ECO:0000313" key="4">
    <source>
        <dbReference type="Proteomes" id="UP000230423"/>
    </source>
</evidence>
<feature type="domain" description="DUF7083" evidence="2">
    <location>
        <begin position="36"/>
        <end position="81"/>
    </location>
</feature>
<keyword evidence="4" id="KW-1185">Reference proteome</keyword>
<dbReference type="EMBL" id="KZ345892">
    <property type="protein sequence ID" value="PIO71653.1"/>
    <property type="molecule type" value="Genomic_DNA"/>
</dbReference>
<evidence type="ECO:0000259" key="1">
    <source>
        <dbReference type="Pfam" id="PF00078"/>
    </source>
</evidence>
<dbReference type="PANTHER" id="PTHR37984">
    <property type="entry name" value="PROTEIN CBG26694"/>
    <property type="match status" value="1"/>
</dbReference>
<dbReference type="Gene3D" id="3.10.10.10">
    <property type="entry name" value="HIV Type 1 Reverse Transcriptase, subunit A, domain 1"/>
    <property type="match status" value="1"/>
</dbReference>
<gene>
    <name evidence="3" type="ORF">TELCIR_06443</name>
</gene>
<evidence type="ECO:0008006" key="5">
    <source>
        <dbReference type="Google" id="ProtNLM"/>
    </source>
</evidence>
<proteinExistence type="predicted"/>
<dbReference type="Pfam" id="PF23309">
    <property type="entry name" value="DUF7083"/>
    <property type="match status" value="1"/>
</dbReference>
<sequence length="340" mass="38357">MTDQQFQQLLMALTHALKETAQQQSTSQAPEPARTFNVLAGRIAVFSYDPDADLTYEAWHQRHQDIFTVDAHTLDEPTRKRNSIQTTIEVVPNSVLVLRSDALRQTLPVSKTQMPRLPQASWIHSQVSILHSQPQSTLATTAQALTGLRRNYKRLPRSLQRRPRTLQIFKSDSALREGCGTSFPPETTSAVCSSSSSGKGVRTARSKWSVLKGQLFGMGCANSYRAEVEWIAENLRRLFNGPKRCPGPPSISTTSLRGHLRETYRWTILLSYRFCCAYLQVEMDQHSKQLLTMNTHRGLYQYNRLPFGVKSAPAIFQQIMDVTFAGLQGVVGYLDDVMTH</sequence>
<dbReference type="InterPro" id="IPR043128">
    <property type="entry name" value="Rev_trsase/Diguanyl_cyclase"/>
</dbReference>
<dbReference type="InterPro" id="IPR050951">
    <property type="entry name" value="Retrovirus_Pol_polyprotein"/>
</dbReference>
<dbReference type="InterPro" id="IPR000477">
    <property type="entry name" value="RT_dom"/>
</dbReference>
<dbReference type="Proteomes" id="UP000230423">
    <property type="component" value="Unassembled WGS sequence"/>
</dbReference>
<name>A0A2G9UNB8_TELCI</name>
<dbReference type="AlphaFoldDB" id="A0A2G9UNB8"/>
<dbReference type="InterPro" id="IPR055510">
    <property type="entry name" value="DUF7083"/>
</dbReference>
<evidence type="ECO:0000313" key="3">
    <source>
        <dbReference type="EMBL" id="PIO71653.1"/>
    </source>
</evidence>
<feature type="domain" description="Reverse transcriptase" evidence="1">
    <location>
        <begin position="231"/>
        <end position="338"/>
    </location>
</feature>
<dbReference type="Pfam" id="PF00078">
    <property type="entry name" value="RVT_1"/>
    <property type="match status" value="1"/>
</dbReference>
<dbReference type="PANTHER" id="PTHR37984:SF5">
    <property type="entry name" value="PROTEIN NYNRIN-LIKE"/>
    <property type="match status" value="1"/>
</dbReference>
<organism evidence="3 4">
    <name type="scientific">Teladorsagia circumcincta</name>
    <name type="common">Brown stomach worm</name>
    <name type="synonym">Ostertagia circumcincta</name>
    <dbReference type="NCBI Taxonomy" id="45464"/>
    <lineage>
        <taxon>Eukaryota</taxon>
        <taxon>Metazoa</taxon>
        <taxon>Ecdysozoa</taxon>
        <taxon>Nematoda</taxon>
        <taxon>Chromadorea</taxon>
        <taxon>Rhabditida</taxon>
        <taxon>Rhabditina</taxon>
        <taxon>Rhabditomorpha</taxon>
        <taxon>Strongyloidea</taxon>
        <taxon>Trichostrongylidae</taxon>
        <taxon>Teladorsagia</taxon>
    </lineage>
</organism>
<dbReference type="OrthoDB" id="5829234at2759"/>
<dbReference type="Gene3D" id="3.30.70.270">
    <property type="match status" value="1"/>
</dbReference>
<dbReference type="InterPro" id="IPR043502">
    <property type="entry name" value="DNA/RNA_pol_sf"/>
</dbReference>
<evidence type="ECO:0000259" key="2">
    <source>
        <dbReference type="Pfam" id="PF23309"/>
    </source>
</evidence>